<name>A0ABP8L8D5_9BACT</name>
<dbReference type="EMBL" id="BAABHC010000001">
    <property type="protein sequence ID" value="GAA4423507.1"/>
    <property type="molecule type" value="Genomic_DNA"/>
</dbReference>
<evidence type="ECO:0000313" key="3">
    <source>
        <dbReference type="Proteomes" id="UP001500552"/>
    </source>
</evidence>
<comment type="caution">
    <text evidence="2">The sequence shown here is derived from an EMBL/GenBank/DDBJ whole genome shotgun (WGS) entry which is preliminary data.</text>
</comment>
<feature type="domain" description="Cupin type-2" evidence="1">
    <location>
        <begin position="17"/>
        <end position="78"/>
    </location>
</feature>
<gene>
    <name evidence="2" type="ORF">GCM10023188_02400</name>
</gene>
<dbReference type="InterPro" id="IPR014710">
    <property type="entry name" value="RmlC-like_jellyroll"/>
</dbReference>
<dbReference type="RefSeq" id="WP_345156308.1">
    <property type="nucleotide sequence ID" value="NZ_BAABHC010000001.1"/>
</dbReference>
<proteinExistence type="predicted"/>
<keyword evidence="3" id="KW-1185">Reference proteome</keyword>
<dbReference type="Pfam" id="PF07883">
    <property type="entry name" value="Cupin_2"/>
    <property type="match status" value="1"/>
</dbReference>
<evidence type="ECO:0000313" key="2">
    <source>
        <dbReference type="EMBL" id="GAA4423507.1"/>
    </source>
</evidence>
<organism evidence="2 3">
    <name type="scientific">Pontibacter saemangeumensis</name>
    <dbReference type="NCBI Taxonomy" id="1084525"/>
    <lineage>
        <taxon>Bacteria</taxon>
        <taxon>Pseudomonadati</taxon>
        <taxon>Bacteroidota</taxon>
        <taxon>Cytophagia</taxon>
        <taxon>Cytophagales</taxon>
        <taxon>Hymenobacteraceae</taxon>
        <taxon>Pontibacter</taxon>
    </lineage>
</organism>
<dbReference type="SUPFAM" id="SSF51182">
    <property type="entry name" value="RmlC-like cupins"/>
    <property type="match status" value="1"/>
</dbReference>
<dbReference type="Gene3D" id="2.60.120.10">
    <property type="entry name" value="Jelly Rolls"/>
    <property type="match status" value="1"/>
</dbReference>
<accession>A0ABP8L8D5</accession>
<evidence type="ECO:0000259" key="1">
    <source>
        <dbReference type="Pfam" id="PF07883"/>
    </source>
</evidence>
<dbReference type="InterPro" id="IPR011051">
    <property type="entry name" value="RmlC_Cupin_sf"/>
</dbReference>
<reference evidence="3" key="1">
    <citation type="journal article" date="2019" name="Int. J. Syst. Evol. Microbiol.">
        <title>The Global Catalogue of Microorganisms (GCM) 10K type strain sequencing project: providing services to taxonomists for standard genome sequencing and annotation.</title>
        <authorList>
            <consortium name="The Broad Institute Genomics Platform"/>
            <consortium name="The Broad Institute Genome Sequencing Center for Infectious Disease"/>
            <person name="Wu L."/>
            <person name="Ma J."/>
        </authorList>
    </citation>
    <scope>NUCLEOTIDE SEQUENCE [LARGE SCALE GENOMIC DNA]</scope>
    <source>
        <strain evidence="3">JCM 17926</strain>
    </source>
</reference>
<dbReference type="InterPro" id="IPR013096">
    <property type="entry name" value="Cupin_2"/>
</dbReference>
<sequence length="82" mass="8863">MEMKEIHSNGAYRVLKLTLASGETMPRHFAATDAFVIAQKGKAEVVFQDRSAALAPGDTLHIPGREPHSLTASEDFTALVVL</sequence>
<protein>
    <recommendedName>
        <fullName evidence="1">Cupin type-2 domain-containing protein</fullName>
    </recommendedName>
</protein>
<dbReference type="Proteomes" id="UP001500552">
    <property type="component" value="Unassembled WGS sequence"/>
</dbReference>